<protein>
    <submittedName>
        <fullName evidence="1">Uncharacterized protein</fullName>
    </submittedName>
</protein>
<dbReference type="AlphaFoldDB" id="W6RTK6"/>
<keyword evidence="1" id="KW-0614">Plasmid</keyword>
<accession>W6RTK6</accession>
<keyword evidence="2" id="KW-1185">Reference proteome</keyword>
<dbReference type="KEGG" id="rhl:LPU83_pLPU83d_0718"/>
<dbReference type="HOGENOM" id="CLU_2169023_0_0_5"/>
<name>W6RTK6_9HYPH</name>
<geneLocation type="plasmid" evidence="1 2">
    <name>pLPU83d</name>
</geneLocation>
<dbReference type="SUPFAM" id="SSF53383">
    <property type="entry name" value="PLP-dependent transferases"/>
    <property type="match status" value="1"/>
</dbReference>
<dbReference type="Proteomes" id="UP000019443">
    <property type="component" value="Plasmid pLPU83d"/>
</dbReference>
<dbReference type="Gene3D" id="3.40.640.10">
    <property type="entry name" value="Type I PLP-dependent aspartate aminotransferase-like (Major domain)"/>
    <property type="match status" value="1"/>
</dbReference>
<gene>
    <name evidence="1" type="ORF">LPU83_pLPU83d_0718</name>
</gene>
<reference evidence="1" key="1">
    <citation type="submission" date="2013-11" db="EMBL/GenBank/DDBJ databases">
        <title>Draft genome sequence of the broad-host-range Rhizobium sp. LPU83 strain, a member of the low-genetic diversity Oregon-like Rhizobium sp. group.</title>
        <authorList>
            <person name="Wibberg D."/>
            <person name="Puehler A."/>
            <person name="Schlueter A."/>
        </authorList>
    </citation>
    <scope>NUCLEOTIDE SEQUENCE [LARGE SCALE GENOMIC DNA]</scope>
    <source>
        <strain evidence="1">LPU83</strain>
        <plasmid evidence="1">pLPU83d</plasmid>
    </source>
</reference>
<dbReference type="PATRIC" id="fig|348824.6.peg.6376"/>
<proteinExistence type="predicted"/>
<sequence length="110" mass="12355">MQATERFDPCHRTTRFGYHPRSGINSQIFAMIDCTADEIALSRNSSEDLSTAIFGIPLAEGDQVLISPWDYPSVRRNGRKIRGHRSPLKRLVNFPRSLVAIMVPLGSARD</sequence>
<evidence type="ECO:0000313" key="2">
    <source>
        <dbReference type="Proteomes" id="UP000019443"/>
    </source>
</evidence>
<dbReference type="InterPro" id="IPR015421">
    <property type="entry name" value="PyrdxlP-dep_Trfase_major"/>
</dbReference>
<evidence type="ECO:0000313" key="1">
    <source>
        <dbReference type="EMBL" id="CDM62088.1"/>
    </source>
</evidence>
<dbReference type="InterPro" id="IPR015424">
    <property type="entry name" value="PyrdxlP-dep_Trfase"/>
</dbReference>
<organism evidence="1 2">
    <name type="scientific">Rhizobium favelukesii</name>
    <dbReference type="NCBI Taxonomy" id="348824"/>
    <lineage>
        <taxon>Bacteria</taxon>
        <taxon>Pseudomonadati</taxon>
        <taxon>Pseudomonadota</taxon>
        <taxon>Alphaproteobacteria</taxon>
        <taxon>Hyphomicrobiales</taxon>
        <taxon>Rhizobiaceae</taxon>
        <taxon>Rhizobium/Agrobacterium group</taxon>
        <taxon>Rhizobium</taxon>
    </lineage>
</organism>
<dbReference type="EMBL" id="HG916855">
    <property type="protein sequence ID" value="CDM62088.1"/>
    <property type="molecule type" value="Genomic_DNA"/>
</dbReference>